<dbReference type="EMBL" id="REGN01007168">
    <property type="protein sequence ID" value="RNA07065.1"/>
    <property type="molecule type" value="Genomic_DNA"/>
</dbReference>
<keyword evidence="2" id="KW-1185">Reference proteome</keyword>
<evidence type="ECO:0000313" key="2">
    <source>
        <dbReference type="Proteomes" id="UP000276133"/>
    </source>
</evidence>
<proteinExistence type="predicted"/>
<evidence type="ECO:0000313" key="1">
    <source>
        <dbReference type="EMBL" id="RNA07065.1"/>
    </source>
</evidence>
<comment type="caution">
    <text evidence="1">The sequence shown here is derived from an EMBL/GenBank/DDBJ whole genome shotgun (WGS) entry which is preliminary data.</text>
</comment>
<dbReference type="AlphaFoldDB" id="A0A3M7Q7Z0"/>
<name>A0A3M7Q7Z0_BRAPC</name>
<protein>
    <submittedName>
        <fullName evidence="1">Uncharacterized protein</fullName>
    </submittedName>
</protein>
<accession>A0A3M7Q7Z0</accession>
<sequence length="93" mass="10715">MHAIKKCQKNHIYLFQLDQISFQRNKIALQSLTKTDDADSDVSSDEGFKGDESDYCLILVFKISYRQKSSKLNGELMMAFVKFGSLEQKKSQK</sequence>
<reference evidence="1 2" key="1">
    <citation type="journal article" date="2018" name="Sci. Rep.">
        <title>Genomic signatures of local adaptation to the degree of environmental predictability in rotifers.</title>
        <authorList>
            <person name="Franch-Gras L."/>
            <person name="Hahn C."/>
            <person name="Garcia-Roger E.M."/>
            <person name="Carmona M.J."/>
            <person name="Serra M."/>
            <person name="Gomez A."/>
        </authorList>
    </citation>
    <scope>NUCLEOTIDE SEQUENCE [LARGE SCALE GENOMIC DNA]</scope>
    <source>
        <strain evidence="1">HYR1</strain>
    </source>
</reference>
<gene>
    <name evidence="1" type="ORF">BpHYR1_031606</name>
</gene>
<dbReference type="Proteomes" id="UP000276133">
    <property type="component" value="Unassembled WGS sequence"/>
</dbReference>
<organism evidence="1 2">
    <name type="scientific">Brachionus plicatilis</name>
    <name type="common">Marine rotifer</name>
    <name type="synonym">Brachionus muelleri</name>
    <dbReference type="NCBI Taxonomy" id="10195"/>
    <lineage>
        <taxon>Eukaryota</taxon>
        <taxon>Metazoa</taxon>
        <taxon>Spiralia</taxon>
        <taxon>Gnathifera</taxon>
        <taxon>Rotifera</taxon>
        <taxon>Eurotatoria</taxon>
        <taxon>Monogononta</taxon>
        <taxon>Pseudotrocha</taxon>
        <taxon>Ploima</taxon>
        <taxon>Brachionidae</taxon>
        <taxon>Brachionus</taxon>
    </lineage>
</organism>